<dbReference type="InterPro" id="IPR036724">
    <property type="entry name" value="Cobalamin-bd_sf"/>
</dbReference>
<evidence type="ECO:0000313" key="5">
    <source>
        <dbReference type="Proteomes" id="UP001500909"/>
    </source>
</evidence>
<comment type="caution">
    <text evidence="4">The sequence shown here is derived from an EMBL/GenBank/DDBJ whole genome shotgun (WGS) entry which is preliminary data.</text>
</comment>
<protein>
    <submittedName>
        <fullName evidence="4">MerR family transcriptional regulator</fullName>
    </submittedName>
</protein>
<feature type="compositionally biased region" description="Low complexity" evidence="2">
    <location>
        <begin position="1"/>
        <end position="19"/>
    </location>
</feature>
<dbReference type="InterPro" id="IPR000551">
    <property type="entry name" value="MerR-type_HTH_dom"/>
</dbReference>
<dbReference type="PANTHER" id="PTHR30204:SF97">
    <property type="entry name" value="MERR FAMILY REGULATORY PROTEIN"/>
    <property type="match status" value="1"/>
</dbReference>
<dbReference type="PANTHER" id="PTHR30204">
    <property type="entry name" value="REDOX-CYCLING DRUG-SENSING TRANSCRIPTIONAL ACTIVATOR SOXR"/>
    <property type="match status" value="1"/>
</dbReference>
<name>A0ABP3JD57_9ACTN</name>
<evidence type="ECO:0000259" key="3">
    <source>
        <dbReference type="PROSITE" id="PS50937"/>
    </source>
</evidence>
<keyword evidence="5" id="KW-1185">Reference proteome</keyword>
<evidence type="ECO:0000313" key="4">
    <source>
        <dbReference type="EMBL" id="GAA0448239.1"/>
    </source>
</evidence>
<feature type="compositionally biased region" description="Polar residues" evidence="2">
    <location>
        <begin position="136"/>
        <end position="146"/>
    </location>
</feature>
<dbReference type="SMART" id="SM00422">
    <property type="entry name" value="HTH_MERR"/>
    <property type="match status" value="1"/>
</dbReference>
<reference evidence="5" key="1">
    <citation type="journal article" date="2019" name="Int. J. Syst. Evol. Microbiol.">
        <title>The Global Catalogue of Microorganisms (GCM) 10K type strain sequencing project: providing services to taxonomists for standard genome sequencing and annotation.</title>
        <authorList>
            <consortium name="The Broad Institute Genomics Platform"/>
            <consortium name="The Broad Institute Genome Sequencing Center for Infectious Disease"/>
            <person name="Wu L."/>
            <person name="Ma J."/>
        </authorList>
    </citation>
    <scope>NUCLEOTIDE SEQUENCE [LARGE SCALE GENOMIC DNA]</scope>
    <source>
        <strain evidence="5">JCM 4805</strain>
    </source>
</reference>
<dbReference type="InterPro" id="IPR009061">
    <property type="entry name" value="DNA-bd_dom_put_sf"/>
</dbReference>
<keyword evidence="1" id="KW-0238">DNA-binding</keyword>
<dbReference type="Gene3D" id="3.40.50.280">
    <property type="entry name" value="Cobalamin-binding domain"/>
    <property type="match status" value="1"/>
</dbReference>
<feature type="region of interest" description="Disordered" evidence="2">
    <location>
        <begin position="1"/>
        <end position="32"/>
    </location>
</feature>
<dbReference type="SUPFAM" id="SSF52242">
    <property type="entry name" value="Cobalamin (vitamin B12)-binding domain"/>
    <property type="match status" value="1"/>
</dbReference>
<feature type="compositionally biased region" description="Low complexity" evidence="2">
    <location>
        <begin position="114"/>
        <end position="123"/>
    </location>
</feature>
<dbReference type="PROSITE" id="PS50937">
    <property type="entry name" value="HTH_MERR_2"/>
    <property type="match status" value="1"/>
</dbReference>
<dbReference type="InterPro" id="IPR047057">
    <property type="entry name" value="MerR_fam"/>
</dbReference>
<dbReference type="InterPro" id="IPR036594">
    <property type="entry name" value="Meth_synthase_dom"/>
</dbReference>
<evidence type="ECO:0000256" key="2">
    <source>
        <dbReference type="SAM" id="MobiDB-lite"/>
    </source>
</evidence>
<feature type="region of interest" description="Disordered" evidence="2">
    <location>
        <begin position="113"/>
        <end position="153"/>
    </location>
</feature>
<gene>
    <name evidence="4" type="ORF">GCM10010361_10190</name>
</gene>
<feature type="domain" description="HTH merR-type" evidence="3">
    <location>
        <begin position="28"/>
        <end position="97"/>
    </location>
</feature>
<sequence>METAPPRTRRTGPTTAEAPDVPRTRRARLTTGDVATRLGVAPATLRSWARRYGLGPSGHQGGRHRRWSEQDVAMLERLCELTARGVPTAEAAELVRSTGDMPVTGQMSTAADMPAAANTPGTGNTPGAGGMPGNASVLSVSATPRQRTPARSGADAAAILGTATPHDDADARRRVRGLGRAAVRLDAPLLDELLAGTLVEYGLVDAWERVLSPALRSIGRTWACSGDPHGERYVEAEHLLSWHLSTALRRSTGFATTSPTAPGGRPVLLACVPGEAHTLGLEALTAALGERDVPVRMFGAAVPVGALTEAVRRAGPCAVVLWSQTRATAAPALLALAYGPGHGLKGSRVHPAVLAAGPGWSRRGAPGIHRPGGLQQALQILEGFAVPERFRPTDTSVSHP</sequence>
<organism evidence="4 5">
    <name type="scientific">Streptomyces olivaceiscleroticus</name>
    <dbReference type="NCBI Taxonomy" id="68245"/>
    <lineage>
        <taxon>Bacteria</taxon>
        <taxon>Bacillati</taxon>
        <taxon>Actinomycetota</taxon>
        <taxon>Actinomycetes</taxon>
        <taxon>Kitasatosporales</taxon>
        <taxon>Streptomycetaceae</taxon>
        <taxon>Streptomyces</taxon>
    </lineage>
</organism>
<dbReference type="SUPFAM" id="SSF46955">
    <property type="entry name" value="Putative DNA-binding domain"/>
    <property type="match status" value="1"/>
</dbReference>
<dbReference type="EMBL" id="BAAABY010000009">
    <property type="protein sequence ID" value="GAA0448239.1"/>
    <property type="molecule type" value="Genomic_DNA"/>
</dbReference>
<dbReference type="Gene3D" id="1.10.1240.10">
    <property type="entry name" value="Methionine synthase domain"/>
    <property type="match status" value="1"/>
</dbReference>
<dbReference type="RefSeq" id="WP_346093332.1">
    <property type="nucleotide sequence ID" value="NZ_BAAABY010000009.1"/>
</dbReference>
<dbReference type="Proteomes" id="UP001500909">
    <property type="component" value="Unassembled WGS sequence"/>
</dbReference>
<dbReference type="Gene3D" id="1.10.1660.10">
    <property type="match status" value="1"/>
</dbReference>
<proteinExistence type="predicted"/>
<evidence type="ECO:0000256" key="1">
    <source>
        <dbReference type="ARBA" id="ARBA00023125"/>
    </source>
</evidence>
<accession>A0ABP3JD57</accession>
<dbReference type="Pfam" id="PF13411">
    <property type="entry name" value="MerR_1"/>
    <property type="match status" value="1"/>
</dbReference>